<proteinExistence type="predicted"/>
<evidence type="ECO:0000313" key="2">
    <source>
        <dbReference type="EMBL" id="KAA6369303.1"/>
    </source>
</evidence>
<gene>
    <name evidence="2" type="ORF">EZS28_035169</name>
</gene>
<dbReference type="Proteomes" id="UP000324800">
    <property type="component" value="Unassembled WGS sequence"/>
</dbReference>
<feature type="region of interest" description="Disordered" evidence="1">
    <location>
        <begin position="20"/>
        <end position="46"/>
    </location>
</feature>
<accession>A0A5J4UGE8</accession>
<sequence length="68" mass="8318">MIRQKEDKFLKMRLKDNDKRKKFEQGKDSDIENDSQLGKDKEINNEKEDVQLDKEFMIIRIMMKKKIN</sequence>
<comment type="caution">
    <text evidence="2">The sequence shown here is derived from an EMBL/GenBank/DDBJ whole genome shotgun (WGS) entry which is preliminary data.</text>
</comment>
<evidence type="ECO:0000256" key="1">
    <source>
        <dbReference type="SAM" id="MobiDB-lite"/>
    </source>
</evidence>
<feature type="compositionally biased region" description="Basic and acidic residues" evidence="1">
    <location>
        <begin position="20"/>
        <end position="30"/>
    </location>
</feature>
<protein>
    <submittedName>
        <fullName evidence="2">Uncharacterized protein</fullName>
    </submittedName>
</protein>
<reference evidence="2 3" key="1">
    <citation type="submission" date="2019-03" db="EMBL/GenBank/DDBJ databases">
        <title>Single cell metagenomics reveals metabolic interactions within the superorganism composed of flagellate Streblomastix strix and complex community of Bacteroidetes bacteria on its surface.</title>
        <authorList>
            <person name="Treitli S.C."/>
            <person name="Kolisko M."/>
            <person name="Husnik F."/>
            <person name="Keeling P."/>
            <person name="Hampl V."/>
        </authorList>
    </citation>
    <scope>NUCLEOTIDE SEQUENCE [LARGE SCALE GENOMIC DNA]</scope>
    <source>
        <strain evidence="2">ST1C</strain>
    </source>
</reference>
<feature type="non-terminal residue" evidence="2">
    <location>
        <position position="68"/>
    </location>
</feature>
<organism evidence="2 3">
    <name type="scientific">Streblomastix strix</name>
    <dbReference type="NCBI Taxonomy" id="222440"/>
    <lineage>
        <taxon>Eukaryota</taxon>
        <taxon>Metamonada</taxon>
        <taxon>Preaxostyla</taxon>
        <taxon>Oxymonadida</taxon>
        <taxon>Streblomastigidae</taxon>
        <taxon>Streblomastix</taxon>
    </lineage>
</organism>
<dbReference type="AlphaFoldDB" id="A0A5J4UGE8"/>
<evidence type="ECO:0000313" key="3">
    <source>
        <dbReference type="Proteomes" id="UP000324800"/>
    </source>
</evidence>
<name>A0A5J4UGE8_9EUKA</name>
<dbReference type="EMBL" id="SNRW01016500">
    <property type="protein sequence ID" value="KAA6369303.1"/>
    <property type="molecule type" value="Genomic_DNA"/>
</dbReference>
<feature type="compositionally biased region" description="Basic and acidic residues" evidence="1">
    <location>
        <begin position="37"/>
        <end position="46"/>
    </location>
</feature>